<dbReference type="EMBL" id="GG692432">
    <property type="protein sequence ID" value="EER37940.1"/>
    <property type="molecule type" value="Genomic_DNA"/>
</dbReference>
<gene>
    <name evidence="2" type="ORF">HCDG_07675</name>
</gene>
<evidence type="ECO:0000313" key="2">
    <source>
        <dbReference type="EMBL" id="EER37940.1"/>
    </source>
</evidence>
<evidence type="ECO:0000256" key="1">
    <source>
        <dbReference type="SAM" id="MobiDB-lite"/>
    </source>
</evidence>
<dbReference type="Proteomes" id="UP000002624">
    <property type="component" value="Unassembled WGS sequence"/>
</dbReference>
<dbReference type="VEuPathDB" id="FungiDB:HCDG_07675"/>
<feature type="region of interest" description="Disordered" evidence="1">
    <location>
        <begin position="42"/>
        <end position="61"/>
    </location>
</feature>
<name>C6HN94_AJECH</name>
<accession>C6HN94</accession>
<dbReference type="HOGENOM" id="CLU_2235761_0_0_1"/>
<sequence length="105" mass="11983">MGIAIQSGQNAARAKVNSHYDYRSHGLERPAFRLALRNKYADRSPASLPPSGQGHENKYSQYLAWNENSSRSGKSKIEQEWEHLQHPLQQVRDSQVLGLNPLCRR</sequence>
<proteinExistence type="predicted"/>
<dbReference type="AlphaFoldDB" id="C6HN94"/>
<evidence type="ECO:0000313" key="3">
    <source>
        <dbReference type="Proteomes" id="UP000002624"/>
    </source>
</evidence>
<reference evidence="3" key="1">
    <citation type="submission" date="2009-05" db="EMBL/GenBank/DDBJ databases">
        <title>The genome sequence of Ajellomyces capsulatus strain H143.</title>
        <authorList>
            <person name="Champion M."/>
            <person name="Cuomo C.A."/>
            <person name="Ma L.-J."/>
            <person name="Henn M.R."/>
            <person name="Sil A."/>
            <person name="Goldman B."/>
            <person name="Young S.K."/>
            <person name="Kodira C.D."/>
            <person name="Zeng Q."/>
            <person name="Koehrsen M."/>
            <person name="Alvarado L."/>
            <person name="Berlin A.M."/>
            <person name="Borenstein D."/>
            <person name="Chen Z."/>
            <person name="Engels R."/>
            <person name="Freedman E."/>
            <person name="Gellesch M."/>
            <person name="Goldberg J."/>
            <person name="Griggs A."/>
            <person name="Gujja S."/>
            <person name="Heiman D.I."/>
            <person name="Hepburn T.A."/>
            <person name="Howarth C."/>
            <person name="Jen D."/>
            <person name="Larson L."/>
            <person name="Lewis B."/>
            <person name="Mehta T."/>
            <person name="Park D."/>
            <person name="Pearson M."/>
            <person name="Roberts A."/>
            <person name="Saif S."/>
            <person name="Shea T.D."/>
            <person name="Shenoy N."/>
            <person name="Sisk P."/>
            <person name="Stolte C."/>
            <person name="Sykes S."/>
            <person name="Walk T."/>
            <person name="White J."/>
            <person name="Yandava C."/>
            <person name="Klein B."/>
            <person name="McEwen J.G."/>
            <person name="Puccia R."/>
            <person name="Goldman G.H."/>
            <person name="Felipe M.S."/>
            <person name="Nino-Vega G."/>
            <person name="San-Blas G."/>
            <person name="Taylor J.W."/>
            <person name="Mendoza L."/>
            <person name="Galagan J.E."/>
            <person name="Nusbaum C."/>
            <person name="Birren B.W."/>
        </authorList>
    </citation>
    <scope>NUCLEOTIDE SEQUENCE [LARGE SCALE GENOMIC DNA]</scope>
    <source>
        <strain evidence="3">H143</strain>
    </source>
</reference>
<organism evidence="2 3">
    <name type="scientific">Ajellomyces capsulatus (strain H143)</name>
    <name type="common">Darling's disease fungus</name>
    <name type="synonym">Histoplasma capsulatum</name>
    <dbReference type="NCBI Taxonomy" id="544712"/>
    <lineage>
        <taxon>Eukaryota</taxon>
        <taxon>Fungi</taxon>
        <taxon>Dikarya</taxon>
        <taxon>Ascomycota</taxon>
        <taxon>Pezizomycotina</taxon>
        <taxon>Eurotiomycetes</taxon>
        <taxon>Eurotiomycetidae</taxon>
        <taxon>Onygenales</taxon>
        <taxon>Ajellomycetaceae</taxon>
        <taxon>Histoplasma</taxon>
    </lineage>
</organism>
<protein>
    <submittedName>
        <fullName evidence="2">Uncharacterized protein</fullName>
    </submittedName>
</protein>